<feature type="non-terminal residue" evidence="2">
    <location>
        <position position="1"/>
    </location>
</feature>
<feature type="region of interest" description="Disordered" evidence="1">
    <location>
        <begin position="29"/>
        <end position="55"/>
    </location>
</feature>
<reference evidence="2 3" key="1">
    <citation type="journal article" date="2023" name="Plants (Basel)">
        <title>Bridging the Gap: Combining Genomics and Transcriptomics Approaches to Understand Stylosanthes scabra, an Orphan Legume from the Brazilian Caatinga.</title>
        <authorList>
            <person name="Ferreira-Neto J.R.C."/>
            <person name="da Silva M.D."/>
            <person name="Binneck E."/>
            <person name="de Melo N.F."/>
            <person name="da Silva R.H."/>
            <person name="de Melo A.L.T.M."/>
            <person name="Pandolfi V."/>
            <person name="Bustamante F.O."/>
            <person name="Brasileiro-Vidal A.C."/>
            <person name="Benko-Iseppon A.M."/>
        </authorList>
    </citation>
    <scope>NUCLEOTIDE SEQUENCE [LARGE SCALE GENOMIC DNA]</scope>
    <source>
        <tissue evidence="2">Leaves</tissue>
    </source>
</reference>
<evidence type="ECO:0000313" key="2">
    <source>
        <dbReference type="EMBL" id="MED6116272.1"/>
    </source>
</evidence>
<dbReference type="EMBL" id="JASCZI010002545">
    <property type="protein sequence ID" value="MED6116272.1"/>
    <property type="molecule type" value="Genomic_DNA"/>
</dbReference>
<feature type="compositionally biased region" description="Basic and acidic residues" evidence="1">
    <location>
        <begin position="39"/>
        <end position="55"/>
    </location>
</feature>
<organism evidence="2 3">
    <name type="scientific">Stylosanthes scabra</name>
    <dbReference type="NCBI Taxonomy" id="79078"/>
    <lineage>
        <taxon>Eukaryota</taxon>
        <taxon>Viridiplantae</taxon>
        <taxon>Streptophyta</taxon>
        <taxon>Embryophyta</taxon>
        <taxon>Tracheophyta</taxon>
        <taxon>Spermatophyta</taxon>
        <taxon>Magnoliopsida</taxon>
        <taxon>eudicotyledons</taxon>
        <taxon>Gunneridae</taxon>
        <taxon>Pentapetalae</taxon>
        <taxon>rosids</taxon>
        <taxon>fabids</taxon>
        <taxon>Fabales</taxon>
        <taxon>Fabaceae</taxon>
        <taxon>Papilionoideae</taxon>
        <taxon>50 kb inversion clade</taxon>
        <taxon>dalbergioids sensu lato</taxon>
        <taxon>Dalbergieae</taxon>
        <taxon>Pterocarpus clade</taxon>
        <taxon>Stylosanthes</taxon>
    </lineage>
</organism>
<protein>
    <submittedName>
        <fullName evidence="2">Uncharacterized protein</fullName>
    </submittedName>
</protein>
<name>A0ABU6QXD4_9FABA</name>
<comment type="caution">
    <text evidence="2">The sequence shown here is derived from an EMBL/GenBank/DDBJ whole genome shotgun (WGS) entry which is preliminary data.</text>
</comment>
<keyword evidence="3" id="KW-1185">Reference proteome</keyword>
<evidence type="ECO:0000313" key="3">
    <source>
        <dbReference type="Proteomes" id="UP001341840"/>
    </source>
</evidence>
<dbReference type="Proteomes" id="UP001341840">
    <property type="component" value="Unassembled WGS sequence"/>
</dbReference>
<accession>A0ABU6QXD4</accession>
<proteinExistence type="predicted"/>
<gene>
    <name evidence="2" type="ORF">PIB30_098623</name>
</gene>
<feature type="compositionally biased region" description="Polar residues" evidence="1">
    <location>
        <begin position="29"/>
        <end position="38"/>
    </location>
</feature>
<evidence type="ECO:0000256" key="1">
    <source>
        <dbReference type="SAM" id="MobiDB-lite"/>
    </source>
</evidence>
<sequence length="55" mass="6235">DFILEKTPTRNKRIRNLLGYCSSPLTGSVTYSATSQPKGQRDHPHEDLSFDRVNS</sequence>